<reference evidence="3" key="1">
    <citation type="submission" date="2019-03" db="EMBL/GenBank/DDBJ databases">
        <title>Complete genome sequence of enteropathogenic Citrobacter rodentium strain DBS100.</title>
        <authorList>
            <person name="Popov G."/>
            <person name="Fiebig A."/>
            <person name="Shideler S."/>
            <person name="Coombes B."/>
            <person name="Savchenko A."/>
        </authorList>
    </citation>
    <scope>NUCLEOTIDE SEQUENCE</scope>
    <source>
        <strain evidence="3">DBS100</strain>
    </source>
</reference>
<organism evidence="3">
    <name type="scientific">Citrobacter rodentium</name>
    <dbReference type="NCBI Taxonomy" id="67825"/>
    <lineage>
        <taxon>Bacteria</taxon>
        <taxon>Pseudomonadati</taxon>
        <taxon>Pseudomonadota</taxon>
        <taxon>Gammaproteobacteria</taxon>
        <taxon>Enterobacterales</taxon>
        <taxon>Enterobacteriaceae</taxon>
        <taxon>Citrobacter</taxon>
    </lineage>
</organism>
<dbReference type="InterPro" id="IPR055378">
    <property type="entry name" value="GH3_C"/>
</dbReference>
<dbReference type="Pfam" id="PF23572">
    <property type="entry name" value="GH3_C"/>
    <property type="match status" value="1"/>
</dbReference>
<evidence type="ECO:0000313" key="3">
    <source>
        <dbReference type="EMBL" id="QBY28620.1"/>
    </source>
</evidence>
<dbReference type="Pfam" id="PF03321">
    <property type="entry name" value="GH3"/>
    <property type="match status" value="1"/>
</dbReference>
<dbReference type="GO" id="GO:0005737">
    <property type="term" value="C:cytoplasm"/>
    <property type="evidence" value="ECO:0007669"/>
    <property type="project" value="TreeGrafter"/>
</dbReference>
<name>A0A482PLR5_CITRO</name>
<dbReference type="Pfam" id="PF23571">
    <property type="entry name" value="GH3_M"/>
    <property type="match status" value="1"/>
</dbReference>
<dbReference type="AlphaFoldDB" id="A0A482PLR5"/>
<dbReference type="GO" id="GO:0016881">
    <property type="term" value="F:acid-amino acid ligase activity"/>
    <property type="evidence" value="ECO:0007669"/>
    <property type="project" value="TreeGrafter"/>
</dbReference>
<accession>A0A482PLR5</accession>
<evidence type="ECO:0000259" key="1">
    <source>
        <dbReference type="Pfam" id="PF23571"/>
    </source>
</evidence>
<dbReference type="RefSeq" id="WP_012906298.1">
    <property type="nucleotide sequence ID" value="NZ_CAJTBI010000029.1"/>
</dbReference>
<proteinExistence type="predicted"/>
<gene>
    <name evidence="3" type="ORF">E2R62_06990</name>
</gene>
<sequence length="510" mass="57045">MSNAPFWRHFKQQFSQRQGTLRERQTRWLMDCLRANQNACYGKEKGFAAIATIKAFQQCVPIVDYEMLVPWIERLVQGEQNVLFCNDVLAFERTGGSHSGGKLIPYSARGLADFRYALIGWLGEVIREYQLTDGYVYWALSPVATRRETTCCGLPVGAGDALYLGEDNLAAFAALSAVPLSVGDVEEIDDWQLLTLYYLLRCRDLRLISVWSPAFLTSLLAGLQTRRQALLSVLTHGGEVAGHALCADADALCRYQRYLLAPDSRLLWPELAVISCWADAASQTLASEVMHSFPGVSLQPKGLLSTEAVISVPDRHGQPTLCIDSNFYEFIDDNGAIFLADELVVGVEYHVIVTTNSGLYRYHTGDRVRCTGESDGIPALRFCGRGGVYSDMVGEKLTEPFVIRCLAPLRGFAALAQDTAAPGYVLLLDKAFRERNAPYLSSIEERLRDNPQYHYARRLGQLAPLRCLFIDHPADRYLRWRQQQGKRLGDIKIPVIFAADDWRDALQTGV</sequence>
<dbReference type="PANTHER" id="PTHR31901:SF9">
    <property type="entry name" value="GH3 DOMAIN-CONTAINING PROTEIN"/>
    <property type="match status" value="1"/>
</dbReference>
<dbReference type="PANTHER" id="PTHR31901">
    <property type="entry name" value="GH3 DOMAIN-CONTAINING PROTEIN"/>
    <property type="match status" value="1"/>
</dbReference>
<protein>
    <submittedName>
        <fullName evidence="3">Auxin-responsive GH3-related protein</fullName>
    </submittedName>
</protein>
<dbReference type="EMBL" id="CP038008">
    <property type="protein sequence ID" value="QBY28620.1"/>
    <property type="molecule type" value="Genomic_DNA"/>
</dbReference>
<feature type="domain" description="GH3 middle" evidence="1">
    <location>
        <begin position="320"/>
        <end position="385"/>
    </location>
</feature>
<dbReference type="InterPro" id="IPR004993">
    <property type="entry name" value="GH3"/>
</dbReference>
<dbReference type="OMA" id="HECCNCL"/>
<feature type="domain" description="GH3 C-terminal" evidence="2">
    <location>
        <begin position="407"/>
        <end position="497"/>
    </location>
</feature>
<dbReference type="InterPro" id="IPR055377">
    <property type="entry name" value="GH3_M"/>
</dbReference>
<evidence type="ECO:0000259" key="2">
    <source>
        <dbReference type="Pfam" id="PF23572"/>
    </source>
</evidence>